<evidence type="ECO:0000313" key="3">
    <source>
        <dbReference type="Proteomes" id="UP000017127"/>
    </source>
</evidence>
<dbReference type="OrthoDB" id="425983at2"/>
<dbReference type="SUPFAM" id="SSF50341">
    <property type="entry name" value="CheW-like"/>
    <property type="match status" value="1"/>
</dbReference>
<gene>
    <name evidence="2" type="ORF">M595_1124</name>
</gene>
<dbReference type="PROSITE" id="PS50851">
    <property type="entry name" value="CHEW"/>
    <property type="match status" value="1"/>
</dbReference>
<dbReference type="Gene3D" id="2.40.50.180">
    <property type="entry name" value="CheA-289, Domain 4"/>
    <property type="match status" value="1"/>
</dbReference>
<dbReference type="GO" id="GO:0006935">
    <property type="term" value="P:chemotaxis"/>
    <property type="evidence" value="ECO:0007669"/>
    <property type="project" value="InterPro"/>
</dbReference>
<dbReference type="InterPro" id="IPR002545">
    <property type="entry name" value="CheW-lke_dom"/>
</dbReference>
<evidence type="ECO:0000259" key="1">
    <source>
        <dbReference type="PROSITE" id="PS50851"/>
    </source>
</evidence>
<protein>
    <submittedName>
        <fullName evidence="2">CheW-like domain protein</fullName>
    </submittedName>
</protein>
<evidence type="ECO:0000313" key="2">
    <source>
        <dbReference type="EMBL" id="ERT08916.1"/>
    </source>
</evidence>
<dbReference type="GO" id="GO:0007165">
    <property type="term" value="P:signal transduction"/>
    <property type="evidence" value="ECO:0007669"/>
    <property type="project" value="InterPro"/>
</dbReference>
<dbReference type="AlphaFoldDB" id="U7QR91"/>
<proteinExistence type="predicted"/>
<dbReference type="InterPro" id="IPR036061">
    <property type="entry name" value="CheW-like_dom_sf"/>
</dbReference>
<organism evidence="2 3">
    <name type="scientific">Lyngbya aestuarii BL J</name>
    <dbReference type="NCBI Taxonomy" id="1348334"/>
    <lineage>
        <taxon>Bacteria</taxon>
        <taxon>Bacillati</taxon>
        <taxon>Cyanobacteriota</taxon>
        <taxon>Cyanophyceae</taxon>
        <taxon>Oscillatoriophycideae</taxon>
        <taxon>Oscillatoriales</taxon>
        <taxon>Microcoleaceae</taxon>
        <taxon>Lyngbya</taxon>
    </lineage>
</organism>
<comment type="caution">
    <text evidence="2">The sequence shown here is derived from an EMBL/GenBank/DDBJ whole genome shotgun (WGS) entry which is preliminary data.</text>
</comment>
<accession>U7QR91</accession>
<keyword evidence="3" id="KW-1185">Reference proteome</keyword>
<reference evidence="2 3" key="1">
    <citation type="journal article" date="2013" name="Front. Microbiol.">
        <title>Comparative genomic analyses of the cyanobacterium, Lyngbya aestuarii BL J, a powerful hydrogen producer.</title>
        <authorList>
            <person name="Kothari A."/>
            <person name="Vaughn M."/>
            <person name="Garcia-Pichel F."/>
        </authorList>
    </citation>
    <scope>NUCLEOTIDE SEQUENCE [LARGE SCALE GENOMIC DNA]</scope>
    <source>
        <strain evidence="2 3">BL J</strain>
    </source>
</reference>
<sequence>MATQSTVQETEHFLSLSITSSLKAMLPTQQLAEVINIAPHEIVPLPQMSSSVVGVFPWQGEVLWVVDLSYWMGFDPLLTENFSQSNCSILKVKNQGKSLGILIYKVGKIICCQPQKNQSSPVDLPESILEHPTRKNCIKGAWIDPQGERFLILDTTSIASLED</sequence>
<dbReference type="EMBL" id="AUZM01000007">
    <property type="protein sequence ID" value="ERT08916.1"/>
    <property type="molecule type" value="Genomic_DNA"/>
</dbReference>
<dbReference type="RefSeq" id="WP_023065007.1">
    <property type="nucleotide sequence ID" value="NZ_AUZM01000007.1"/>
</dbReference>
<dbReference type="Proteomes" id="UP000017127">
    <property type="component" value="Unassembled WGS sequence"/>
</dbReference>
<dbReference type="Pfam" id="PF01584">
    <property type="entry name" value="CheW"/>
    <property type="match status" value="1"/>
</dbReference>
<feature type="domain" description="CheW-like" evidence="1">
    <location>
        <begin position="10"/>
        <end position="163"/>
    </location>
</feature>
<name>U7QR91_9CYAN</name>